<evidence type="ECO:0000313" key="2">
    <source>
        <dbReference type="EMBL" id="PIT87841.1"/>
    </source>
</evidence>
<feature type="transmembrane region" description="Helical" evidence="1">
    <location>
        <begin position="27"/>
        <end position="53"/>
    </location>
</feature>
<dbReference type="InterPro" id="IPR032820">
    <property type="entry name" value="ATPase_put"/>
</dbReference>
<accession>A0A2M6W4X9</accession>
<dbReference type="AlphaFoldDB" id="A0A2M6W4X9"/>
<feature type="transmembrane region" description="Helical" evidence="1">
    <location>
        <begin position="59"/>
        <end position="79"/>
    </location>
</feature>
<dbReference type="Pfam" id="PF09527">
    <property type="entry name" value="ATPase_gene1"/>
    <property type="match status" value="1"/>
</dbReference>
<gene>
    <name evidence="2" type="ORF">COU31_00730</name>
</gene>
<organism evidence="2 3">
    <name type="scientific">Candidatus Magasanikbacteria bacterium CG10_big_fil_rev_8_21_14_0_10_40_10</name>
    <dbReference type="NCBI Taxonomy" id="1974648"/>
    <lineage>
        <taxon>Bacteria</taxon>
        <taxon>Candidatus Magasanikiibacteriota</taxon>
    </lineage>
</organism>
<evidence type="ECO:0008006" key="4">
    <source>
        <dbReference type="Google" id="ProtNLM"/>
    </source>
</evidence>
<keyword evidence="1" id="KW-0812">Transmembrane</keyword>
<evidence type="ECO:0000313" key="3">
    <source>
        <dbReference type="Proteomes" id="UP000231183"/>
    </source>
</evidence>
<protein>
    <recommendedName>
        <fullName evidence="4">AtpZ/AtpI family protein</fullName>
    </recommendedName>
</protein>
<keyword evidence="1" id="KW-1133">Transmembrane helix</keyword>
<evidence type="ECO:0000256" key="1">
    <source>
        <dbReference type="SAM" id="Phobius"/>
    </source>
</evidence>
<keyword evidence="1" id="KW-0472">Membrane</keyword>
<dbReference type="Proteomes" id="UP000231183">
    <property type="component" value="Unassembled WGS sequence"/>
</dbReference>
<reference evidence="3" key="1">
    <citation type="submission" date="2017-09" db="EMBL/GenBank/DDBJ databases">
        <title>Depth-based differentiation of microbial function through sediment-hosted aquifers and enrichment of novel symbionts in the deep terrestrial subsurface.</title>
        <authorList>
            <person name="Probst A.J."/>
            <person name="Ladd B."/>
            <person name="Jarett J.K."/>
            <person name="Geller-Mcgrath D.E."/>
            <person name="Sieber C.M.K."/>
            <person name="Emerson J.B."/>
            <person name="Anantharaman K."/>
            <person name="Thomas B.C."/>
            <person name="Malmstrom R."/>
            <person name="Stieglmeier M."/>
            <person name="Klingl A."/>
            <person name="Woyke T."/>
            <person name="Ryan C.M."/>
            <person name="Banfield J.F."/>
        </authorList>
    </citation>
    <scope>NUCLEOTIDE SEQUENCE [LARGE SCALE GENOMIC DNA]</scope>
</reference>
<name>A0A2M6W4X9_9BACT</name>
<proteinExistence type="predicted"/>
<sequence length="99" mass="11200">MTQSDSPKTPITGQTNKKTTDRDYYLFALRIIGDFGATIAVPVILFVLIGQYLDDKYELGPYITILAFTLSALFSGIMIHKKAKIYGEIYQKMVDNEKK</sequence>
<comment type="caution">
    <text evidence="2">The sequence shown here is derived from an EMBL/GenBank/DDBJ whole genome shotgun (WGS) entry which is preliminary data.</text>
</comment>
<dbReference type="EMBL" id="PFBX01000005">
    <property type="protein sequence ID" value="PIT87841.1"/>
    <property type="molecule type" value="Genomic_DNA"/>
</dbReference>